<feature type="compositionally biased region" description="Basic and acidic residues" evidence="1">
    <location>
        <begin position="9"/>
        <end position="20"/>
    </location>
</feature>
<evidence type="ECO:0000313" key="3">
    <source>
        <dbReference type="Proteomes" id="UP000268093"/>
    </source>
</evidence>
<dbReference type="OrthoDB" id="2262847at2759"/>
<reference evidence="2 3" key="1">
    <citation type="journal article" date="2018" name="New Phytol.">
        <title>Phylogenomics of Endogonaceae and evolution of mycorrhizas within Mucoromycota.</title>
        <authorList>
            <person name="Chang Y."/>
            <person name="Desiro A."/>
            <person name="Na H."/>
            <person name="Sandor L."/>
            <person name="Lipzen A."/>
            <person name="Clum A."/>
            <person name="Barry K."/>
            <person name="Grigoriev I.V."/>
            <person name="Martin F.M."/>
            <person name="Stajich J.E."/>
            <person name="Smith M.E."/>
            <person name="Bonito G."/>
            <person name="Spatafora J.W."/>
        </authorList>
    </citation>
    <scope>NUCLEOTIDE SEQUENCE [LARGE SCALE GENOMIC DNA]</scope>
    <source>
        <strain evidence="2 3">GMNB39</strain>
    </source>
</reference>
<name>A0A433BF34_9FUNG</name>
<keyword evidence="3" id="KW-1185">Reference proteome</keyword>
<organism evidence="2 3">
    <name type="scientific">Jimgerdemannia flammicorona</name>
    <dbReference type="NCBI Taxonomy" id="994334"/>
    <lineage>
        <taxon>Eukaryota</taxon>
        <taxon>Fungi</taxon>
        <taxon>Fungi incertae sedis</taxon>
        <taxon>Mucoromycota</taxon>
        <taxon>Mucoromycotina</taxon>
        <taxon>Endogonomycetes</taxon>
        <taxon>Endogonales</taxon>
        <taxon>Endogonaceae</taxon>
        <taxon>Jimgerdemannia</taxon>
    </lineage>
</organism>
<evidence type="ECO:0000313" key="2">
    <source>
        <dbReference type="EMBL" id="RUP24851.1"/>
    </source>
</evidence>
<dbReference type="AlphaFoldDB" id="A0A433BF34"/>
<sequence length="492" mass="55580">MDDNPMIEKLTEPREEDVTSKTEGFSEASDEDISKLECQDTLEEHGHRIHEGLLVQPTFSREIYVVQTEVLPARPPRMINYAINDISFSTTADDSAYVQSSPAETSEVKEQDDIFDSPSSEEVAVPHYSTPTPTKGTPTKRTYRFSPTLPNRQKPRYGMTHTGGDKRSIPQMYSIIRCGEGIATPKWLHSRTYKQLQRILCKPYIDHFEPVITLFESVVTQSTSPAMAIGKARAVQTNTLEETFMINVIEQFVFRADAATPMICTQETTYAYQAIWPVIKLAMQGLQASNLGTVEFVSGEKILNAIVSLSLKYHGTDDWHKADGVVFTSVKKIEILVLEMTGPHSLHDVPRMAWDHVKGYIAGTAMISYIAKTYPYAPRHLLERIKIIFLHTHESVISVYSIYTPSEQTFIIQRLAKVAVPSNFAERFELYEFLNTMWMVRRESMCTVSALNEMARGYIRNNSPLTSTLPPHQPKPPKSLKGVRSMGFSSPL</sequence>
<accession>A0A433BF34</accession>
<feature type="compositionally biased region" description="Low complexity" evidence="1">
    <location>
        <begin position="130"/>
        <end position="140"/>
    </location>
</feature>
<protein>
    <submittedName>
        <fullName evidence="2">Uncharacterized protein</fullName>
    </submittedName>
</protein>
<feature type="region of interest" description="Disordered" evidence="1">
    <location>
        <begin position="1"/>
        <end position="34"/>
    </location>
</feature>
<feature type="region of interest" description="Disordered" evidence="1">
    <location>
        <begin position="118"/>
        <end position="164"/>
    </location>
</feature>
<gene>
    <name evidence="2" type="ORF">BC936DRAFT_138882</name>
</gene>
<dbReference type="Proteomes" id="UP000268093">
    <property type="component" value="Unassembled WGS sequence"/>
</dbReference>
<comment type="caution">
    <text evidence="2">The sequence shown here is derived from an EMBL/GenBank/DDBJ whole genome shotgun (WGS) entry which is preliminary data.</text>
</comment>
<evidence type="ECO:0000256" key="1">
    <source>
        <dbReference type="SAM" id="MobiDB-lite"/>
    </source>
</evidence>
<dbReference type="EMBL" id="RBNI01013896">
    <property type="protein sequence ID" value="RUP24851.1"/>
    <property type="molecule type" value="Genomic_DNA"/>
</dbReference>
<feature type="region of interest" description="Disordered" evidence="1">
    <location>
        <begin position="462"/>
        <end position="492"/>
    </location>
</feature>
<proteinExistence type="predicted"/>